<dbReference type="PANTHER" id="PTHR43316">
    <property type="entry name" value="HYDROLASE, HALOACID DELAHOGENASE-RELATED"/>
    <property type="match status" value="1"/>
</dbReference>
<dbReference type="PANTHER" id="PTHR43316:SF9">
    <property type="entry name" value="ACID DEHALOGENASE, PUTATIVE (AFU_ORTHOLOGUE AFUA_6G14460)-RELATED"/>
    <property type="match status" value="1"/>
</dbReference>
<proteinExistence type="predicted"/>
<dbReference type="InterPro" id="IPR006439">
    <property type="entry name" value="HAD-SF_hydro_IA"/>
</dbReference>
<dbReference type="Gene3D" id="3.40.50.1000">
    <property type="entry name" value="HAD superfamily/HAD-like"/>
    <property type="match status" value="1"/>
</dbReference>
<reference evidence="2 3" key="2">
    <citation type="submission" date="2021-10" db="EMBL/GenBank/DDBJ databases">
        <authorList>
            <person name="Piombo E."/>
        </authorList>
    </citation>
    <scope>NUCLEOTIDE SEQUENCE [LARGE SCALE GENOMIC DNA]</scope>
</reference>
<dbReference type="EMBL" id="CABFNO020001300">
    <property type="protein sequence ID" value="CAG9978325.1"/>
    <property type="molecule type" value="Genomic_DNA"/>
</dbReference>
<sequence>MTGSRKITDYKALTFDCFGTLVDWESGIYNMFQPLRKQLPTSHPNHEDRVYFLKSFIKNEGIVEHANPTALYPDVLADTYRAVARELGLDPKDEDAIAFGGAVGDWPVFPDTQEALKRLQRHFKLVILSNVDKASFGRALTNQLPEIQFDAIYTAQEIGTYKPDPNNFRYLVDHCGSELGVPADGIIHTAYAIPHDLVPAHKAGLATCWIERGVEFPAVCGGADNKEAYAHESGWAWQFKTMKDMADYVDSL</sequence>
<dbReference type="GO" id="GO:0016791">
    <property type="term" value="F:phosphatase activity"/>
    <property type="evidence" value="ECO:0007669"/>
    <property type="project" value="UniProtKB-ARBA"/>
</dbReference>
<keyword evidence="1" id="KW-0378">Hydrolase</keyword>
<dbReference type="InterPro" id="IPR036412">
    <property type="entry name" value="HAD-like_sf"/>
</dbReference>
<dbReference type="SUPFAM" id="SSF56784">
    <property type="entry name" value="HAD-like"/>
    <property type="match status" value="1"/>
</dbReference>
<dbReference type="OrthoDB" id="444127at2759"/>
<dbReference type="Pfam" id="PF00702">
    <property type="entry name" value="Hydrolase"/>
    <property type="match status" value="1"/>
</dbReference>
<accession>A0A9N9Y056</accession>
<reference evidence="3" key="1">
    <citation type="submission" date="2019-06" db="EMBL/GenBank/DDBJ databases">
        <authorList>
            <person name="Broberg M."/>
        </authorList>
    </citation>
    <scope>NUCLEOTIDE SEQUENCE [LARGE SCALE GENOMIC DNA]</scope>
</reference>
<name>A0A9N9Y056_9HYPO</name>
<evidence type="ECO:0000256" key="1">
    <source>
        <dbReference type="ARBA" id="ARBA00022801"/>
    </source>
</evidence>
<dbReference type="PRINTS" id="PR00413">
    <property type="entry name" value="HADHALOGNASE"/>
</dbReference>
<comment type="caution">
    <text evidence="2">The sequence shown here is derived from an EMBL/GenBank/DDBJ whole genome shotgun (WGS) entry which is preliminary data.</text>
</comment>
<evidence type="ECO:0000313" key="2">
    <source>
        <dbReference type="EMBL" id="CAG9978325.1"/>
    </source>
</evidence>
<dbReference type="AlphaFoldDB" id="A0A9N9Y056"/>
<organism evidence="2 3">
    <name type="scientific">Clonostachys byssicola</name>
    <dbReference type="NCBI Taxonomy" id="160290"/>
    <lineage>
        <taxon>Eukaryota</taxon>
        <taxon>Fungi</taxon>
        <taxon>Dikarya</taxon>
        <taxon>Ascomycota</taxon>
        <taxon>Pezizomycotina</taxon>
        <taxon>Sordariomycetes</taxon>
        <taxon>Hypocreomycetidae</taxon>
        <taxon>Hypocreales</taxon>
        <taxon>Bionectriaceae</taxon>
        <taxon>Clonostachys</taxon>
    </lineage>
</organism>
<gene>
    <name evidence="2" type="ORF">CBYS24578_00009135</name>
</gene>
<dbReference type="SFLD" id="SFLDS00003">
    <property type="entry name" value="Haloacid_Dehalogenase"/>
    <property type="match status" value="1"/>
</dbReference>
<evidence type="ECO:0000313" key="3">
    <source>
        <dbReference type="Proteomes" id="UP000754883"/>
    </source>
</evidence>
<keyword evidence="3" id="KW-1185">Reference proteome</keyword>
<dbReference type="InterPro" id="IPR023214">
    <property type="entry name" value="HAD_sf"/>
</dbReference>
<dbReference type="SFLD" id="SFLDG01129">
    <property type="entry name" value="C1.5:_HAD__Beta-PGM__Phosphata"/>
    <property type="match status" value="1"/>
</dbReference>
<dbReference type="Gene3D" id="1.10.150.750">
    <property type="match status" value="1"/>
</dbReference>
<protein>
    <submittedName>
        <fullName evidence="2">Uncharacterized protein</fullName>
    </submittedName>
</protein>
<dbReference type="InterPro" id="IPR051540">
    <property type="entry name" value="S-2-haloacid_dehalogenase"/>
</dbReference>
<dbReference type="Proteomes" id="UP000754883">
    <property type="component" value="Unassembled WGS sequence"/>
</dbReference>